<comment type="caution">
    <text evidence="3">The sequence shown here is derived from an EMBL/GenBank/DDBJ whole genome shotgun (WGS) entry which is preliminary data.</text>
</comment>
<keyword evidence="4" id="KW-1185">Reference proteome</keyword>
<name>A0A919IQD6_9ACTN</name>
<sequence>MNVRESMRPLPRMTQPFLTWVTGVPPADAAPRVLWHPHLAAVTGVAQTAAGIALGAVALHLPWYALVPLLLVAWPTIGGGLRRLDVVVVHQTLHRMFARSDRANRVVSEIVTTLLWRPPYDGNRKEHLVHHAHPCSFRDGDTQYLLSTGAAPGMTEQQFRRYLWRAVFSPRHHWSFTAGRVRANVTGEQPVHRRVMSLAYLALTVAGLALTGWWLYWLLLWLVPATFFFQAQTFLYTLSEHRWWLFDNAERLTKSQRDQLTFGRFCGEPAPAVAGRPWAVRQLAWARWWLRMVLVYAPYRMWVLVGDTVQHDLHHVRPKCDWANSSWVRNADLRSSEAGRYYEVWGGLLSHVYAGNSVRGWQARPSVALTGTAAR</sequence>
<dbReference type="Pfam" id="PF00487">
    <property type="entry name" value="FA_desaturase"/>
    <property type="match status" value="1"/>
</dbReference>
<evidence type="ECO:0000313" key="4">
    <source>
        <dbReference type="Proteomes" id="UP000619479"/>
    </source>
</evidence>
<dbReference type="InterPro" id="IPR005804">
    <property type="entry name" value="FA_desaturase_dom"/>
</dbReference>
<proteinExistence type="predicted"/>
<gene>
    <name evidence="3" type="ORF">Acy02nite_77150</name>
</gene>
<dbReference type="GO" id="GO:0006629">
    <property type="term" value="P:lipid metabolic process"/>
    <property type="evidence" value="ECO:0007669"/>
    <property type="project" value="InterPro"/>
</dbReference>
<dbReference type="RefSeq" id="WP_203752772.1">
    <property type="nucleotide sequence ID" value="NZ_BOMH01000068.1"/>
</dbReference>
<accession>A0A919IQD6</accession>
<protein>
    <recommendedName>
        <fullName evidence="2">Fatty acid desaturase domain-containing protein</fullName>
    </recommendedName>
</protein>
<keyword evidence="1" id="KW-1133">Transmembrane helix</keyword>
<dbReference type="AlphaFoldDB" id="A0A919IQD6"/>
<evidence type="ECO:0000313" key="3">
    <source>
        <dbReference type="EMBL" id="GID69834.1"/>
    </source>
</evidence>
<dbReference type="Proteomes" id="UP000619479">
    <property type="component" value="Unassembled WGS sequence"/>
</dbReference>
<feature type="transmembrane region" description="Helical" evidence="1">
    <location>
        <begin position="53"/>
        <end position="74"/>
    </location>
</feature>
<keyword evidence="1" id="KW-0812">Transmembrane</keyword>
<evidence type="ECO:0000256" key="1">
    <source>
        <dbReference type="SAM" id="Phobius"/>
    </source>
</evidence>
<evidence type="ECO:0000259" key="2">
    <source>
        <dbReference type="Pfam" id="PF00487"/>
    </source>
</evidence>
<feature type="transmembrane region" description="Helical" evidence="1">
    <location>
        <begin position="198"/>
        <end position="215"/>
    </location>
</feature>
<dbReference type="EMBL" id="BOMH01000068">
    <property type="protein sequence ID" value="GID69834.1"/>
    <property type="molecule type" value="Genomic_DNA"/>
</dbReference>
<feature type="domain" description="Fatty acid desaturase" evidence="2">
    <location>
        <begin position="68"/>
        <end position="251"/>
    </location>
</feature>
<keyword evidence="1" id="KW-0472">Membrane</keyword>
<organism evidence="3 4">
    <name type="scientific">Actinoplanes cyaneus</name>
    <dbReference type="NCBI Taxonomy" id="52696"/>
    <lineage>
        <taxon>Bacteria</taxon>
        <taxon>Bacillati</taxon>
        <taxon>Actinomycetota</taxon>
        <taxon>Actinomycetes</taxon>
        <taxon>Micromonosporales</taxon>
        <taxon>Micromonosporaceae</taxon>
        <taxon>Actinoplanes</taxon>
    </lineage>
</organism>
<reference evidence="3" key="1">
    <citation type="submission" date="2021-01" db="EMBL/GenBank/DDBJ databases">
        <title>Whole genome shotgun sequence of Actinoplanes cyaneus NBRC 14990.</title>
        <authorList>
            <person name="Komaki H."/>
            <person name="Tamura T."/>
        </authorList>
    </citation>
    <scope>NUCLEOTIDE SEQUENCE</scope>
    <source>
        <strain evidence="3">NBRC 14990</strain>
    </source>
</reference>